<dbReference type="EMBL" id="UGPG01000001">
    <property type="protein sequence ID" value="STY45463.1"/>
    <property type="molecule type" value="Genomic_DNA"/>
</dbReference>
<name>A0A378MIV9_LISGR</name>
<proteinExistence type="predicted"/>
<evidence type="ECO:0000313" key="1">
    <source>
        <dbReference type="EMBL" id="STY45463.1"/>
    </source>
</evidence>
<dbReference type="AlphaFoldDB" id="A0A378MIV9"/>
<accession>A0A378MIV9</accession>
<organism evidence="1 2">
    <name type="scientific">Listeria grayi</name>
    <name type="common">Listeria murrayi</name>
    <dbReference type="NCBI Taxonomy" id="1641"/>
    <lineage>
        <taxon>Bacteria</taxon>
        <taxon>Bacillati</taxon>
        <taxon>Bacillota</taxon>
        <taxon>Bacilli</taxon>
        <taxon>Bacillales</taxon>
        <taxon>Listeriaceae</taxon>
        <taxon>Listeria</taxon>
    </lineage>
</organism>
<sequence length="49" mass="5810">MIIIEWLISLFLSLLGDGIQDFVGAKLANQEKRRKRSKKKNKYNFDRLN</sequence>
<gene>
    <name evidence="1" type="ORF">NCTC10815_02842</name>
</gene>
<dbReference type="RefSeq" id="WP_003758142.1">
    <property type="nucleotide sequence ID" value="NZ_CABKNG010000002.1"/>
</dbReference>
<dbReference type="Proteomes" id="UP000254879">
    <property type="component" value="Unassembled WGS sequence"/>
</dbReference>
<reference evidence="1 2" key="1">
    <citation type="submission" date="2018-06" db="EMBL/GenBank/DDBJ databases">
        <authorList>
            <consortium name="Pathogen Informatics"/>
            <person name="Doyle S."/>
        </authorList>
    </citation>
    <scope>NUCLEOTIDE SEQUENCE [LARGE SCALE GENOMIC DNA]</scope>
    <source>
        <strain evidence="2">NCTC 10815</strain>
    </source>
</reference>
<protein>
    <submittedName>
        <fullName evidence="1">Uncharacterized protein</fullName>
    </submittedName>
</protein>
<evidence type="ECO:0000313" key="2">
    <source>
        <dbReference type="Proteomes" id="UP000254879"/>
    </source>
</evidence>